<reference evidence="2 3" key="1">
    <citation type="submission" date="2018-06" db="EMBL/GenBank/DDBJ databases">
        <title>Three novel Pseudomonas species isolated from symptomatic oak.</title>
        <authorList>
            <person name="Bueno-Gonzalez V."/>
            <person name="Brady C."/>
        </authorList>
    </citation>
    <scope>NUCLEOTIDE SEQUENCE [LARGE SCALE GENOMIC DNA]</scope>
    <source>
        <strain evidence="2 3">P9A</strain>
    </source>
</reference>
<proteinExistence type="predicted"/>
<name>A0A4Q9QQY3_9GAMM</name>
<protein>
    <submittedName>
        <fullName evidence="2">MFS transporter permease</fullName>
    </submittedName>
</protein>
<sequence>MDNLYQTPSAQLLVEERPRDTFFVTSPTKLYVLFFMTLGFYSIYWSYKHWDRQRAAMRPKKINPAARSIFHIFFIHSLCRLILTQLQAKGLGEWKYGRVAWLYILLVFASNGLSRFDSQGGVTLEIMLLAAGTILPAWPLSIIQEKANLASGDPDGQSNNRFSVANLLCMLPGILLWLLIIIGSYL</sequence>
<dbReference type="Proteomes" id="UP000292302">
    <property type="component" value="Unassembled WGS sequence"/>
</dbReference>
<feature type="transmembrane region" description="Helical" evidence="1">
    <location>
        <begin position="126"/>
        <end position="144"/>
    </location>
</feature>
<organism evidence="2 3">
    <name type="scientific">Phytopseudomonas daroniae</name>
    <dbReference type="NCBI Taxonomy" id="2487519"/>
    <lineage>
        <taxon>Bacteria</taxon>
        <taxon>Pseudomonadati</taxon>
        <taxon>Pseudomonadota</taxon>
        <taxon>Gammaproteobacteria</taxon>
        <taxon>Pseudomonadales</taxon>
        <taxon>Pseudomonadaceae</taxon>
        <taxon>Phytopseudomonas</taxon>
    </lineage>
</organism>
<feature type="transmembrane region" description="Helical" evidence="1">
    <location>
        <begin position="30"/>
        <end position="47"/>
    </location>
</feature>
<gene>
    <name evidence="2" type="ORF">DNK06_02145</name>
</gene>
<dbReference type="AlphaFoldDB" id="A0A4Q9QQY3"/>
<accession>A0A4Q9QQY3</accession>
<dbReference type="EMBL" id="QJUI01000002">
    <property type="protein sequence ID" value="TBU83265.1"/>
    <property type="molecule type" value="Genomic_DNA"/>
</dbReference>
<feature type="transmembrane region" description="Helical" evidence="1">
    <location>
        <begin position="98"/>
        <end position="114"/>
    </location>
</feature>
<keyword evidence="3" id="KW-1185">Reference proteome</keyword>
<evidence type="ECO:0000313" key="2">
    <source>
        <dbReference type="EMBL" id="TBU83265.1"/>
    </source>
</evidence>
<dbReference type="OrthoDB" id="8750132at2"/>
<keyword evidence="1" id="KW-0812">Transmembrane</keyword>
<dbReference type="RefSeq" id="WP_131178410.1">
    <property type="nucleotide sequence ID" value="NZ_QJUI01000002.1"/>
</dbReference>
<evidence type="ECO:0000256" key="1">
    <source>
        <dbReference type="SAM" id="Phobius"/>
    </source>
</evidence>
<feature type="transmembrane region" description="Helical" evidence="1">
    <location>
        <begin position="68"/>
        <end position="86"/>
    </location>
</feature>
<comment type="caution">
    <text evidence="2">The sequence shown here is derived from an EMBL/GenBank/DDBJ whole genome shotgun (WGS) entry which is preliminary data.</text>
</comment>
<evidence type="ECO:0000313" key="3">
    <source>
        <dbReference type="Proteomes" id="UP000292302"/>
    </source>
</evidence>
<keyword evidence="1" id="KW-0472">Membrane</keyword>
<feature type="transmembrane region" description="Helical" evidence="1">
    <location>
        <begin position="164"/>
        <end position="185"/>
    </location>
</feature>
<keyword evidence="1" id="KW-1133">Transmembrane helix</keyword>